<dbReference type="Pfam" id="PF04452">
    <property type="entry name" value="Methyltrans_RNA"/>
    <property type="match status" value="1"/>
</dbReference>
<dbReference type="InterPro" id="IPR006700">
    <property type="entry name" value="RsmE"/>
</dbReference>
<reference evidence="14 15" key="1">
    <citation type="journal article" date="2014" name="Int. J. Syst. Evol. Microbiol.">
        <title>Listeria floridensis sp. nov., Listeria aquatica sp. nov., Listeria cornellensis sp. nov., Listeria riparia sp. nov. and Listeria grandensis sp. nov., from agricultural and natural environments.</title>
        <authorList>
            <person name="den Bakker H.C."/>
            <person name="Warchocki S."/>
            <person name="Wright E.M."/>
            <person name="Allred A.F."/>
            <person name="Ahlstrom C."/>
            <person name="Manuel C.S."/>
            <person name="Stasiewicz M.J."/>
            <person name="Burrell A."/>
            <person name="Roof S."/>
            <person name="Strawn L."/>
            <person name="Fortes E.D."/>
            <person name="Nightingale K.K."/>
            <person name="Kephart D."/>
            <person name="Wiedmann M."/>
        </authorList>
    </citation>
    <scope>NUCLEOTIDE SEQUENCE [LARGE SCALE GENOMIC DNA]</scope>
    <source>
        <strain evidence="14 15">FSL S10-1187</strain>
    </source>
</reference>
<dbReference type="EMBL" id="AODF01000005">
    <property type="protein sequence ID" value="EUJ33346.1"/>
    <property type="molecule type" value="Genomic_DNA"/>
</dbReference>
<keyword evidence="8 12" id="KW-0808">Transferase</keyword>
<evidence type="ECO:0000256" key="5">
    <source>
        <dbReference type="ARBA" id="ARBA00022490"/>
    </source>
</evidence>
<accession>A0ABN0RHC8</accession>
<keyword evidence="5 12" id="KW-0963">Cytoplasm</keyword>
<dbReference type="InterPro" id="IPR029028">
    <property type="entry name" value="Alpha/beta_knot_MTases"/>
</dbReference>
<comment type="subcellular location">
    <subcellularLocation>
        <location evidence="1 12">Cytoplasm</location>
    </subcellularLocation>
</comment>
<evidence type="ECO:0000256" key="10">
    <source>
        <dbReference type="ARBA" id="ARBA00025699"/>
    </source>
</evidence>
<evidence type="ECO:0000256" key="9">
    <source>
        <dbReference type="ARBA" id="ARBA00022691"/>
    </source>
</evidence>
<organism evidence="14 15">
    <name type="scientific">Listeria floridensis FSL S10-1187</name>
    <dbReference type="NCBI Taxonomy" id="1265817"/>
    <lineage>
        <taxon>Bacteria</taxon>
        <taxon>Bacillati</taxon>
        <taxon>Bacillota</taxon>
        <taxon>Bacilli</taxon>
        <taxon>Bacillales</taxon>
        <taxon>Listeriaceae</taxon>
        <taxon>Listeria</taxon>
    </lineage>
</organism>
<feature type="domain" description="Ribosomal RNA small subunit methyltransferase E methyltransferase" evidence="13">
    <location>
        <begin position="42"/>
        <end position="211"/>
    </location>
</feature>
<comment type="caution">
    <text evidence="14">The sequence shown here is derived from an EMBL/GenBank/DDBJ whole genome shotgun (WGS) entry which is preliminary data.</text>
</comment>
<dbReference type="PIRSF" id="PIRSF015601">
    <property type="entry name" value="MTase_slr0722"/>
    <property type="match status" value="1"/>
</dbReference>
<dbReference type="NCBIfam" id="NF008691">
    <property type="entry name" value="PRK11713.1-4"/>
    <property type="match status" value="1"/>
</dbReference>
<comment type="function">
    <text evidence="10 12">Specifically methylates the N3 position of the uracil ring of uridine 1498 (m3U1498) in 16S rRNA. Acts on the fully assembled 30S ribosomal subunit.</text>
</comment>
<evidence type="ECO:0000256" key="11">
    <source>
        <dbReference type="ARBA" id="ARBA00047944"/>
    </source>
</evidence>
<comment type="similarity">
    <text evidence="2 12">Belongs to the RNA methyltransferase RsmE family.</text>
</comment>
<evidence type="ECO:0000256" key="7">
    <source>
        <dbReference type="ARBA" id="ARBA00022603"/>
    </source>
</evidence>
<evidence type="ECO:0000256" key="12">
    <source>
        <dbReference type="PIRNR" id="PIRNR015601"/>
    </source>
</evidence>
<keyword evidence="7 12" id="KW-0489">Methyltransferase</keyword>
<evidence type="ECO:0000256" key="8">
    <source>
        <dbReference type="ARBA" id="ARBA00022679"/>
    </source>
</evidence>
<dbReference type="Proteomes" id="UP000019249">
    <property type="component" value="Unassembled WGS sequence"/>
</dbReference>
<dbReference type="InterPro" id="IPR029026">
    <property type="entry name" value="tRNA_m1G_MTases_N"/>
</dbReference>
<keyword evidence="9 12" id="KW-0949">S-adenosyl-L-methionine</keyword>
<evidence type="ECO:0000259" key="13">
    <source>
        <dbReference type="Pfam" id="PF04452"/>
    </source>
</evidence>
<gene>
    <name evidence="14" type="ORF">MFLO_03390</name>
</gene>
<keyword evidence="6 12" id="KW-0698">rRNA processing</keyword>
<dbReference type="InterPro" id="IPR046886">
    <property type="entry name" value="RsmE_MTase_dom"/>
</dbReference>
<dbReference type="GO" id="GO:0008168">
    <property type="term" value="F:methyltransferase activity"/>
    <property type="evidence" value="ECO:0007669"/>
    <property type="project" value="UniProtKB-KW"/>
</dbReference>
<name>A0ABN0RHC8_9LIST</name>
<protein>
    <recommendedName>
        <fullName evidence="4 12">Ribosomal RNA small subunit methyltransferase E</fullName>
        <ecNumber evidence="3 12">2.1.1.193</ecNumber>
    </recommendedName>
</protein>
<dbReference type="SUPFAM" id="SSF75217">
    <property type="entry name" value="alpha/beta knot"/>
    <property type="match status" value="1"/>
</dbReference>
<dbReference type="GO" id="GO:0032259">
    <property type="term" value="P:methylation"/>
    <property type="evidence" value="ECO:0007669"/>
    <property type="project" value="UniProtKB-KW"/>
</dbReference>
<dbReference type="PANTHER" id="PTHR30027:SF3">
    <property type="entry name" value="16S RRNA (URACIL(1498)-N(3))-METHYLTRANSFERASE"/>
    <property type="match status" value="1"/>
</dbReference>
<comment type="catalytic activity">
    <reaction evidence="11 12">
        <text>uridine(1498) in 16S rRNA + S-adenosyl-L-methionine = N(3)-methyluridine(1498) in 16S rRNA + S-adenosyl-L-homocysteine + H(+)</text>
        <dbReference type="Rhea" id="RHEA:42920"/>
        <dbReference type="Rhea" id="RHEA-COMP:10283"/>
        <dbReference type="Rhea" id="RHEA-COMP:10284"/>
        <dbReference type="ChEBI" id="CHEBI:15378"/>
        <dbReference type="ChEBI" id="CHEBI:57856"/>
        <dbReference type="ChEBI" id="CHEBI:59789"/>
        <dbReference type="ChEBI" id="CHEBI:65315"/>
        <dbReference type="ChEBI" id="CHEBI:74502"/>
        <dbReference type="EC" id="2.1.1.193"/>
    </reaction>
</comment>
<sequence>MKANDRVFVVDLSERAFLAEITEVLEDQVVLRFLSWQESETELPIRIAIASGLPKGDKLDFIVQKGTELGAVAFYPFKAERSVTKWEPKKTAKKIERLERIAKEAAEQSHRTHIPKIEFASDLGKLLTLMEAFDYVVCAYEESSRAGEKNVLATVFEEIPHGASLLVIFGPEGGLSETEVEQFGKKDVHFAGLGPRILRTETAPLYLLAAASYHFELADSFFNE</sequence>
<dbReference type="EC" id="2.1.1.193" evidence="3 12"/>
<evidence type="ECO:0000256" key="2">
    <source>
        <dbReference type="ARBA" id="ARBA00005528"/>
    </source>
</evidence>
<dbReference type="CDD" id="cd18084">
    <property type="entry name" value="RsmE-like"/>
    <property type="match status" value="1"/>
</dbReference>
<dbReference type="NCBIfam" id="TIGR00046">
    <property type="entry name" value="RsmE family RNA methyltransferase"/>
    <property type="match status" value="1"/>
</dbReference>
<dbReference type="PANTHER" id="PTHR30027">
    <property type="entry name" value="RIBOSOMAL RNA SMALL SUBUNIT METHYLTRANSFERASE E"/>
    <property type="match status" value="1"/>
</dbReference>
<evidence type="ECO:0000256" key="6">
    <source>
        <dbReference type="ARBA" id="ARBA00022552"/>
    </source>
</evidence>
<dbReference type="Gene3D" id="3.40.1280.10">
    <property type="match status" value="1"/>
</dbReference>
<evidence type="ECO:0000256" key="1">
    <source>
        <dbReference type="ARBA" id="ARBA00004496"/>
    </source>
</evidence>
<evidence type="ECO:0000256" key="4">
    <source>
        <dbReference type="ARBA" id="ARBA00013673"/>
    </source>
</evidence>
<evidence type="ECO:0000313" key="15">
    <source>
        <dbReference type="Proteomes" id="UP000019249"/>
    </source>
</evidence>
<keyword evidence="15" id="KW-1185">Reference proteome</keyword>
<evidence type="ECO:0000256" key="3">
    <source>
        <dbReference type="ARBA" id="ARBA00012328"/>
    </source>
</evidence>
<proteinExistence type="inferred from homology"/>
<evidence type="ECO:0000313" key="14">
    <source>
        <dbReference type="EMBL" id="EUJ33346.1"/>
    </source>
</evidence>